<organism evidence="6 7">
    <name type="scientific">Hyaloscypha variabilis (strain UAMH 11265 / GT02V1 / F)</name>
    <name type="common">Meliniomyces variabilis</name>
    <dbReference type="NCBI Taxonomy" id="1149755"/>
    <lineage>
        <taxon>Eukaryota</taxon>
        <taxon>Fungi</taxon>
        <taxon>Dikarya</taxon>
        <taxon>Ascomycota</taxon>
        <taxon>Pezizomycotina</taxon>
        <taxon>Leotiomycetes</taxon>
        <taxon>Helotiales</taxon>
        <taxon>Hyaloscyphaceae</taxon>
        <taxon>Hyaloscypha</taxon>
        <taxon>Hyaloscypha variabilis</taxon>
    </lineage>
</organism>
<dbReference type="Pfam" id="PF04082">
    <property type="entry name" value="Fungal_trans"/>
    <property type="match status" value="1"/>
</dbReference>
<dbReference type="InterPro" id="IPR007219">
    <property type="entry name" value="XnlR_reg_dom"/>
</dbReference>
<name>A0A2J6RQP6_HYAVF</name>
<dbReference type="GO" id="GO:0006351">
    <property type="term" value="P:DNA-templated transcription"/>
    <property type="evidence" value="ECO:0007669"/>
    <property type="project" value="InterPro"/>
</dbReference>
<dbReference type="AlphaFoldDB" id="A0A2J6RQP6"/>
<proteinExistence type="predicted"/>
<feature type="domain" description="Zn(2)-C6 fungal-type" evidence="5">
    <location>
        <begin position="38"/>
        <end position="69"/>
    </location>
</feature>
<dbReference type="PANTHER" id="PTHR31001:SF49">
    <property type="entry name" value="ZN(II)2CYS6 TRANSCRIPTION FACTOR (EUROFUNG)"/>
    <property type="match status" value="1"/>
</dbReference>
<evidence type="ECO:0000256" key="4">
    <source>
        <dbReference type="SAM" id="MobiDB-lite"/>
    </source>
</evidence>
<protein>
    <recommendedName>
        <fullName evidence="5">Zn(2)-C6 fungal-type domain-containing protein</fullName>
    </recommendedName>
</protein>
<dbReference type="PROSITE" id="PS50048">
    <property type="entry name" value="ZN2_CY6_FUNGAL_2"/>
    <property type="match status" value="1"/>
</dbReference>
<dbReference type="GO" id="GO:0008270">
    <property type="term" value="F:zinc ion binding"/>
    <property type="evidence" value="ECO:0007669"/>
    <property type="project" value="InterPro"/>
</dbReference>
<dbReference type="Pfam" id="PF00172">
    <property type="entry name" value="Zn_clus"/>
    <property type="match status" value="1"/>
</dbReference>
<dbReference type="CDD" id="cd00067">
    <property type="entry name" value="GAL4"/>
    <property type="match status" value="1"/>
</dbReference>
<dbReference type="CDD" id="cd12148">
    <property type="entry name" value="fungal_TF_MHR"/>
    <property type="match status" value="1"/>
</dbReference>
<dbReference type="InterPro" id="IPR050613">
    <property type="entry name" value="Sec_Metabolite_Reg"/>
</dbReference>
<dbReference type="GO" id="GO:0000981">
    <property type="term" value="F:DNA-binding transcription factor activity, RNA polymerase II-specific"/>
    <property type="evidence" value="ECO:0007669"/>
    <property type="project" value="InterPro"/>
</dbReference>
<dbReference type="PROSITE" id="PS00463">
    <property type="entry name" value="ZN2_CY6_FUNGAL_1"/>
    <property type="match status" value="1"/>
</dbReference>
<dbReference type="InterPro" id="IPR036864">
    <property type="entry name" value="Zn2-C6_fun-type_DNA-bd_sf"/>
</dbReference>
<dbReference type="SUPFAM" id="SSF57701">
    <property type="entry name" value="Zn2/Cys6 DNA-binding domain"/>
    <property type="match status" value="1"/>
</dbReference>
<evidence type="ECO:0000313" key="6">
    <source>
        <dbReference type="EMBL" id="PMD40839.1"/>
    </source>
</evidence>
<dbReference type="OrthoDB" id="3532308at2759"/>
<dbReference type="GO" id="GO:0003677">
    <property type="term" value="F:DNA binding"/>
    <property type="evidence" value="ECO:0007669"/>
    <property type="project" value="InterPro"/>
</dbReference>
<dbReference type="SMART" id="SM00906">
    <property type="entry name" value="Fungal_trans"/>
    <property type="match status" value="1"/>
</dbReference>
<sequence length="733" mass="82077">MSGISQYQNVFRVAKREAPTQSNSSRTTKGKRNRQALSCASCRARKLKCDRQVPCTACTKNGIESSCSFSVRASDGHERNEVGSRTSEAHVRLQKLEEMVTSLMQKAANGSGGPDSDTSVSNTHIEQSISTLSVDGSPRSLNGTSNNIQHSYQGGTHWSAILENIRDIQGALDPNADNICEPAVISAPISTDVIIGINRGLTLDQVFETLPPRAQVDSLIYVYFSAKDTRNPIIHSKKFLREYESFWANPSSMSFLWISILFSTLYIGSSRERAASAGVVHSIDAPTRSKFLDRACAALVAGGYQNAQPYSVEAALAVAYCKFLQRDHSDGDAWLVMGTAARLALRMGYHRDPCHLPNLSPFEGEMRRRVFFLVETFDLLLSFQAGLPPVISEDECDTEAPRNLLDDDFDEDCKELPPSRPTTEPSGMLYFCYKSRFAKIFRRVIRHALSLKNPMYEDTMRLDKELLQMHSEIPPCLKMRPLNSFTTEKPSMVFDLLNVDLMYLKCVCVLHRKYITHERANDNYEYSRRVCVNAALQILAHQTELHALCQPGRKFFEGKWMISTLILYDFILAGLVVCLDLYESRNTAANLTLMDLQTQAERYEILTHTRDIWNERRESSRDARRASNVLSVMLSKIPRPAISSASLKPHQINGVQPQSNGVPSAISPPSFADLTWESGATALMNDDFGTENNAAFDFSSALFTESDQIDWALVDQYLIDRGVMSDVPLEWAT</sequence>
<evidence type="ECO:0000259" key="5">
    <source>
        <dbReference type="PROSITE" id="PS50048"/>
    </source>
</evidence>
<evidence type="ECO:0000256" key="2">
    <source>
        <dbReference type="ARBA" id="ARBA00022723"/>
    </source>
</evidence>
<dbReference type="Proteomes" id="UP000235786">
    <property type="component" value="Unassembled WGS sequence"/>
</dbReference>
<dbReference type="Gene3D" id="4.10.240.10">
    <property type="entry name" value="Zn(2)-C6 fungal-type DNA-binding domain"/>
    <property type="match status" value="1"/>
</dbReference>
<dbReference type="SMART" id="SM00066">
    <property type="entry name" value="GAL4"/>
    <property type="match status" value="1"/>
</dbReference>
<evidence type="ECO:0000256" key="1">
    <source>
        <dbReference type="ARBA" id="ARBA00004123"/>
    </source>
</evidence>
<evidence type="ECO:0000256" key="3">
    <source>
        <dbReference type="ARBA" id="ARBA00023242"/>
    </source>
</evidence>
<dbReference type="InterPro" id="IPR001138">
    <property type="entry name" value="Zn2Cys6_DnaBD"/>
</dbReference>
<dbReference type="GO" id="GO:0005634">
    <property type="term" value="C:nucleus"/>
    <property type="evidence" value="ECO:0007669"/>
    <property type="project" value="UniProtKB-SubCell"/>
</dbReference>
<dbReference type="PANTHER" id="PTHR31001">
    <property type="entry name" value="UNCHARACTERIZED TRANSCRIPTIONAL REGULATORY PROTEIN"/>
    <property type="match status" value="1"/>
</dbReference>
<evidence type="ECO:0000313" key="7">
    <source>
        <dbReference type="Proteomes" id="UP000235786"/>
    </source>
</evidence>
<keyword evidence="7" id="KW-1185">Reference proteome</keyword>
<keyword evidence="2" id="KW-0479">Metal-binding</keyword>
<gene>
    <name evidence="6" type="ORF">L207DRAFT_544158</name>
</gene>
<feature type="region of interest" description="Disordered" evidence="4">
    <location>
        <begin position="14"/>
        <end position="35"/>
    </location>
</feature>
<comment type="subcellular location">
    <subcellularLocation>
        <location evidence="1">Nucleus</location>
    </subcellularLocation>
</comment>
<keyword evidence="3" id="KW-0539">Nucleus</keyword>
<dbReference type="EMBL" id="KZ613945">
    <property type="protein sequence ID" value="PMD40839.1"/>
    <property type="molecule type" value="Genomic_DNA"/>
</dbReference>
<reference evidence="6 7" key="1">
    <citation type="submission" date="2016-04" db="EMBL/GenBank/DDBJ databases">
        <title>A degradative enzymes factory behind the ericoid mycorrhizal symbiosis.</title>
        <authorList>
            <consortium name="DOE Joint Genome Institute"/>
            <person name="Martino E."/>
            <person name="Morin E."/>
            <person name="Grelet G."/>
            <person name="Kuo A."/>
            <person name="Kohler A."/>
            <person name="Daghino S."/>
            <person name="Barry K."/>
            <person name="Choi C."/>
            <person name="Cichocki N."/>
            <person name="Clum A."/>
            <person name="Copeland A."/>
            <person name="Hainaut M."/>
            <person name="Haridas S."/>
            <person name="Labutti K."/>
            <person name="Lindquist E."/>
            <person name="Lipzen A."/>
            <person name="Khouja H.-R."/>
            <person name="Murat C."/>
            <person name="Ohm R."/>
            <person name="Olson A."/>
            <person name="Spatafora J."/>
            <person name="Veneault-Fourrey C."/>
            <person name="Henrissat B."/>
            <person name="Grigoriev I."/>
            <person name="Martin F."/>
            <person name="Perotto S."/>
        </authorList>
    </citation>
    <scope>NUCLEOTIDE SEQUENCE [LARGE SCALE GENOMIC DNA]</scope>
    <source>
        <strain evidence="6 7">F</strain>
    </source>
</reference>
<dbReference type="STRING" id="1149755.A0A2J6RQP6"/>
<accession>A0A2J6RQP6</accession>